<dbReference type="InterPro" id="IPR054089">
    <property type="entry name" value="Cep192-like_D3"/>
</dbReference>
<feature type="region of interest" description="Disordered" evidence="1">
    <location>
        <begin position="750"/>
        <end position="784"/>
    </location>
</feature>
<dbReference type="InterPro" id="IPR013783">
    <property type="entry name" value="Ig-like_fold"/>
</dbReference>
<feature type="domain" description="Cep192-like" evidence="4">
    <location>
        <begin position="965"/>
        <end position="1052"/>
    </location>
</feature>
<dbReference type="EMBL" id="JACVVK020000047">
    <property type="protein sequence ID" value="KAK7499005.1"/>
    <property type="molecule type" value="Genomic_DNA"/>
</dbReference>
<dbReference type="Pfam" id="PF22064">
    <property type="entry name" value="Cep192_D2"/>
    <property type="match status" value="1"/>
</dbReference>
<evidence type="ECO:0000313" key="8">
    <source>
        <dbReference type="EMBL" id="KAK7499005.1"/>
    </source>
</evidence>
<feature type="compositionally biased region" description="Low complexity" evidence="1">
    <location>
        <begin position="572"/>
        <end position="589"/>
    </location>
</feature>
<accession>A0ABD0LI12</accession>
<dbReference type="Pfam" id="PF22073">
    <property type="entry name" value="Cep192_D4"/>
    <property type="match status" value="1"/>
</dbReference>
<feature type="domain" description="Cep192-like" evidence="7">
    <location>
        <begin position="454"/>
        <end position="553"/>
    </location>
</feature>
<feature type="compositionally biased region" description="Low complexity" evidence="1">
    <location>
        <begin position="751"/>
        <end position="769"/>
    </location>
</feature>
<comment type="caution">
    <text evidence="8">The sequence shown here is derived from an EMBL/GenBank/DDBJ whole genome shotgun (WGS) entry which is preliminary data.</text>
</comment>
<proteinExistence type="predicted"/>
<dbReference type="PANTHER" id="PTHR16029:SF11">
    <property type="entry name" value="CENTROSOMAL PROTEIN OF 192 KDA"/>
    <property type="match status" value="1"/>
</dbReference>
<dbReference type="Proteomes" id="UP001519460">
    <property type="component" value="Unassembled WGS sequence"/>
</dbReference>
<dbReference type="InterPro" id="IPR054091">
    <property type="entry name" value="Cep192-like_D5"/>
</dbReference>
<evidence type="ECO:0000256" key="1">
    <source>
        <dbReference type="SAM" id="MobiDB-lite"/>
    </source>
</evidence>
<protein>
    <recommendedName>
        <fullName evidence="10">Abnormal spindle-like microcephaly-associated protein ASH domain-containing protein</fullName>
    </recommendedName>
</protein>
<name>A0ABD0LI12_9CAEN</name>
<sequence length="1054" mass="116142">MLFVPKRPGEHVALVEVMAQSMNPTLEPTTSIVHIHAVAEVPNIQIAPSVEVLDYGDVMWGASVLKTIKLRNLKRASLPVRLSIWSLDNGSDMSIISMSSRPESLGRNVHTVILPGCENEAEAKVLEIQLFCRPPAKELNRALAERPADKIEARVDVEVDTPVQYLPPLASLTVRATIGMPRLLIPPSHMSLSFKTQPNKNIQESVVLNNSGNISMDLALSVTTFPECFTVSPARVTIKPGCQAEISVIFSPLESGVYKYQSLLLLDIEPEGPSYEIPMEAHVVHPAPPPSRGLSPSILTSKSFLSFTGVALNQTKSLTLRLFNKDSYKAEYATVEIRGATDCFKLVTVSGEWQQRCEVVIDPKEKVTLTVIFCPTAVRGYSGKLVIKMQNPQSHSTKYSIPLAGYGGRSVLTLSGACLTNSGQRWLELGPLKSGHNIMREVVLTNSGVRAAFKVVVAISPSQREVDLVKERKEVVAVVRFQHGDEVMRQKYQRSLSREGGRADQHSWQAAFSQQFANEAQDTVIQEGRTVPDSPDDSAAFFHQLSSQCVALLADPQPDRPVAAVPVSFAPHSHQSSQLSSPASSVHSSQSREEKKYDSTGQFLVPSRPDDADMDWTVKPDHLTLTVVPEPQKGEMKPRSSTSVDVWLHIAWQKRQAELPWAGDLVISCNGQQKRVYTCYRKSESILWVELDVVLAPDSSAVVLSTVYDLASMSRRPRSVSAITFGSPSARCSRLAECVRVHIQNAPQPPVLAVSSPHSSLSSVSSSASKRMSRESHHGAPGRSLQVASTNIHFPRAKVNEQYESVLELTNISTEAVHWKLSAFAPPYVKGADETNTVQRVGYSVFTIAPVSGDLLPRETVKVPVKFCPKTKGTYNQHWEVEYQPLTTGRTVSDVATTKISLTAEASSRESLLTVKQASDPVVKEKEKVSHRTPLQEKQPNTMPASSDASRTTPQELLLLNPDVFFSDTKVGQATQVKVEFKNSLDQNVQLEVTTPKPPFKVKHMTFGITKRRFLKYPIEFRPTVPGKFEDTMVFHAPQLKKSFTVRLVGQGIE</sequence>
<feature type="region of interest" description="Disordered" evidence="1">
    <location>
        <begin position="923"/>
        <end position="950"/>
    </location>
</feature>
<keyword evidence="9" id="KW-1185">Reference proteome</keyword>
<organism evidence="8 9">
    <name type="scientific">Batillaria attramentaria</name>
    <dbReference type="NCBI Taxonomy" id="370345"/>
    <lineage>
        <taxon>Eukaryota</taxon>
        <taxon>Metazoa</taxon>
        <taxon>Spiralia</taxon>
        <taxon>Lophotrochozoa</taxon>
        <taxon>Mollusca</taxon>
        <taxon>Gastropoda</taxon>
        <taxon>Caenogastropoda</taxon>
        <taxon>Sorbeoconcha</taxon>
        <taxon>Cerithioidea</taxon>
        <taxon>Batillariidae</taxon>
        <taxon>Batillaria</taxon>
    </lineage>
</organism>
<dbReference type="Pfam" id="PF22065">
    <property type="entry name" value="Cep192_D7"/>
    <property type="match status" value="1"/>
</dbReference>
<feature type="compositionally biased region" description="Polar residues" evidence="1">
    <location>
        <begin position="936"/>
        <end position="950"/>
    </location>
</feature>
<reference evidence="8 9" key="1">
    <citation type="journal article" date="2023" name="Sci. Data">
        <title>Genome assembly of the Korean intertidal mud-creeper Batillaria attramentaria.</title>
        <authorList>
            <person name="Patra A.K."/>
            <person name="Ho P.T."/>
            <person name="Jun S."/>
            <person name="Lee S.J."/>
            <person name="Kim Y."/>
            <person name="Won Y.J."/>
        </authorList>
    </citation>
    <scope>NUCLEOTIDE SEQUENCE [LARGE SCALE GENOMIC DNA]</scope>
    <source>
        <strain evidence="8">Wonlab-2016</strain>
    </source>
</reference>
<dbReference type="InterPro" id="IPR039103">
    <property type="entry name" value="Spd-2/CEP192"/>
</dbReference>
<evidence type="ECO:0000259" key="3">
    <source>
        <dbReference type="Pfam" id="PF22065"/>
    </source>
</evidence>
<dbReference type="Pfam" id="PF22074">
    <property type="entry name" value="Cep192_D5"/>
    <property type="match status" value="1"/>
</dbReference>
<dbReference type="InterPro" id="IPR054086">
    <property type="entry name" value="Cep192-like_D2"/>
</dbReference>
<feature type="domain" description="Cep192/Spd-2-like" evidence="6">
    <location>
        <begin position="296"/>
        <end position="408"/>
    </location>
</feature>
<dbReference type="Pfam" id="PF22066">
    <property type="entry name" value="Cep192_D8"/>
    <property type="match status" value="1"/>
</dbReference>
<dbReference type="PANTHER" id="PTHR16029">
    <property type="entry name" value="CENTROSOMAL PROTEIN OF 192 KDA"/>
    <property type="match status" value="1"/>
</dbReference>
<feature type="domain" description="Cep192-like" evidence="5">
    <location>
        <begin position="185"/>
        <end position="283"/>
    </location>
</feature>
<evidence type="ECO:0000259" key="5">
    <source>
        <dbReference type="Pfam" id="PF22067"/>
    </source>
</evidence>
<dbReference type="InterPro" id="IPR054088">
    <property type="entry name" value="Cep192-like_D8"/>
</dbReference>
<evidence type="ECO:0000313" key="9">
    <source>
        <dbReference type="Proteomes" id="UP001519460"/>
    </source>
</evidence>
<feature type="domain" description="Cep192-like" evidence="2">
    <location>
        <begin position="42"/>
        <end position="180"/>
    </location>
</feature>
<feature type="region of interest" description="Disordered" evidence="1">
    <location>
        <begin position="570"/>
        <end position="615"/>
    </location>
</feature>
<dbReference type="InterPro" id="IPR054087">
    <property type="entry name" value="Cep192-like_D7"/>
</dbReference>
<evidence type="ECO:0000259" key="7">
    <source>
        <dbReference type="Pfam" id="PF22074"/>
    </source>
</evidence>
<dbReference type="Gene3D" id="2.60.40.10">
    <property type="entry name" value="Immunoglobulins"/>
    <property type="match status" value="4"/>
</dbReference>
<dbReference type="AlphaFoldDB" id="A0ABD0LI12"/>
<dbReference type="Pfam" id="PF22067">
    <property type="entry name" value="Cep192_D3"/>
    <property type="match status" value="1"/>
</dbReference>
<evidence type="ECO:0000259" key="4">
    <source>
        <dbReference type="Pfam" id="PF22066"/>
    </source>
</evidence>
<evidence type="ECO:0000259" key="2">
    <source>
        <dbReference type="Pfam" id="PF22064"/>
    </source>
</evidence>
<gene>
    <name evidence="8" type="ORF">BaRGS_00009814</name>
</gene>
<feature type="domain" description="Cep192-like" evidence="3">
    <location>
        <begin position="783"/>
        <end position="903"/>
    </location>
</feature>
<evidence type="ECO:0000259" key="6">
    <source>
        <dbReference type="Pfam" id="PF22073"/>
    </source>
</evidence>
<dbReference type="InterPro" id="IPR054090">
    <property type="entry name" value="Cep192_Spd-2-like_dom"/>
</dbReference>
<evidence type="ECO:0008006" key="10">
    <source>
        <dbReference type="Google" id="ProtNLM"/>
    </source>
</evidence>